<feature type="non-terminal residue" evidence="1">
    <location>
        <position position="1"/>
    </location>
</feature>
<dbReference type="OrthoDB" id="3263473at2759"/>
<evidence type="ECO:0000313" key="1">
    <source>
        <dbReference type="EMBL" id="KAF9489804.1"/>
    </source>
</evidence>
<sequence length="146" mass="16327">LQNQIKVQIWVIHGQYNNARAALLSLHGPGDWETSLHLLHAEDIYGINECALTAEEQEKYRHAQLLAGVSPESVQNKLDGCGVTRNSGGRRSASLSVLNKMPGRTFTNICPGLQVKWVKAHTCTDRWQEEVLLLEEEMCQAIAFCK</sequence>
<name>A0A9P6DAL0_PLEER</name>
<proteinExistence type="predicted"/>
<gene>
    <name evidence="1" type="ORF">BDN71DRAFT_1401098</name>
</gene>
<dbReference type="Proteomes" id="UP000807025">
    <property type="component" value="Unassembled WGS sequence"/>
</dbReference>
<organism evidence="1 2">
    <name type="scientific">Pleurotus eryngii</name>
    <name type="common">Boletus of the steppes</name>
    <dbReference type="NCBI Taxonomy" id="5323"/>
    <lineage>
        <taxon>Eukaryota</taxon>
        <taxon>Fungi</taxon>
        <taxon>Dikarya</taxon>
        <taxon>Basidiomycota</taxon>
        <taxon>Agaricomycotina</taxon>
        <taxon>Agaricomycetes</taxon>
        <taxon>Agaricomycetidae</taxon>
        <taxon>Agaricales</taxon>
        <taxon>Pleurotineae</taxon>
        <taxon>Pleurotaceae</taxon>
        <taxon>Pleurotus</taxon>
    </lineage>
</organism>
<reference evidence="1" key="1">
    <citation type="submission" date="2020-11" db="EMBL/GenBank/DDBJ databases">
        <authorList>
            <consortium name="DOE Joint Genome Institute"/>
            <person name="Ahrendt S."/>
            <person name="Riley R."/>
            <person name="Andreopoulos W."/>
            <person name="Labutti K."/>
            <person name="Pangilinan J."/>
            <person name="Ruiz-Duenas F.J."/>
            <person name="Barrasa J.M."/>
            <person name="Sanchez-Garcia M."/>
            <person name="Camarero S."/>
            <person name="Miyauchi S."/>
            <person name="Serrano A."/>
            <person name="Linde D."/>
            <person name="Babiker R."/>
            <person name="Drula E."/>
            <person name="Ayuso-Fernandez I."/>
            <person name="Pacheco R."/>
            <person name="Padilla G."/>
            <person name="Ferreira P."/>
            <person name="Barriuso J."/>
            <person name="Kellner H."/>
            <person name="Castanera R."/>
            <person name="Alfaro M."/>
            <person name="Ramirez L."/>
            <person name="Pisabarro A.G."/>
            <person name="Kuo A."/>
            <person name="Tritt A."/>
            <person name="Lipzen A."/>
            <person name="He G."/>
            <person name="Yan M."/>
            <person name="Ng V."/>
            <person name="Cullen D."/>
            <person name="Martin F."/>
            <person name="Rosso M.-N."/>
            <person name="Henrissat B."/>
            <person name="Hibbett D."/>
            <person name="Martinez A.T."/>
            <person name="Grigoriev I.V."/>
        </authorList>
    </citation>
    <scope>NUCLEOTIDE SEQUENCE</scope>
    <source>
        <strain evidence="1">ATCC 90797</strain>
    </source>
</reference>
<protein>
    <submittedName>
        <fullName evidence="1">Uncharacterized protein</fullName>
    </submittedName>
</protein>
<comment type="caution">
    <text evidence="1">The sequence shown here is derived from an EMBL/GenBank/DDBJ whole genome shotgun (WGS) entry which is preliminary data.</text>
</comment>
<evidence type="ECO:0000313" key="2">
    <source>
        <dbReference type="Proteomes" id="UP000807025"/>
    </source>
</evidence>
<accession>A0A9P6DAL0</accession>
<dbReference type="AlphaFoldDB" id="A0A9P6DAL0"/>
<dbReference type="EMBL" id="MU154659">
    <property type="protein sequence ID" value="KAF9489804.1"/>
    <property type="molecule type" value="Genomic_DNA"/>
</dbReference>
<keyword evidence="2" id="KW-1185">Reference proteome</keyword>